<name>A0ABQ1V4K4_9NOCA</name>
<proteinExistence type="predicted"/>
<comment type="caution">
    <text evidence="1">The sequence shown here is derived from an EMBL/GenBank/DDBJ whole genome shotgun (WGS) entry which is preliminary data.</text>
</comment>
<evidence type="ECO:0000313" key="1">
    <source>
        <dbReference type="EMBL" id="GGF35385.1"/>
    </source>
</evidence>
<organism evidence="1 2">
    <name type="scientific">Williamsia phyllosphaerae</name>
    <dbReference type="NCBI Taxonomy" id="885042"/>
    <lineage>
        <taxon>Bacteria</taxon>
        <taxon>Bacillati</taxon>
        <taxon>Actinomycetota</taxon>
        <taxon>Actinomycetes</taxon>
        <taxon>Mycobacteriales</taxon>
        <taxon>Nocardiaceae</taxon>
        <taxon>Williamsia</taxon>
    </lineage>
</organism>
<dbReference type="EMBL" id="BMCS01000002">
    <property type="protein sequence ID" value="GGF35385.1"/>
    <property type="molecule type" value="Genomic_DNA"/>
</dbReference>
<keyword evidence="2" id="KW-1185">Reference proteome</keyword>
<evidence type="ECO:0000313" key="2">
    <source>
        <dbReference type="Proteomes" id="UP000632454"/>
    </source>
</evidence>
<accession>A0ABQ1V4K4</accession>
<sequence>MNGSQTIGLDELVDGYLKTRDVTSEEHDYWNEFVDAVAGELTGIDGSLELNLPPMSEERMLDDAIRDALAALPDRPSPWAGFAEAPEWAIRHSQTHGREIAAAQTVLEAIVGKYLRTLLIMRWPGIESRRVSWSELQRLGIESEPPPPREWDEW</sequence>
<dbReference type="Proteomes" id="UP000632454">
    <property type="component" value="Unassembled WGS sequence"/>
</dbReference>
<dbReference type="RefSeq" id="WP_188491100.1">
    <property type="nucleotide sequence ID" value="NZ_BMCS01000002.1"/>
</dbReference>
<reference evidence="2" key="1">
    <citation type="journal article" date="2019" name="Int. J. Syst. Evol. Microbiol.">
        <title>The Global Catalogue of Microorganisms (GCM) 10K type strain sequencing project: providing services to taxonomists for standard genome sequencing and annotation.</title>
        <authorList>
            <consortium name="The Broad Institute Genomics Platform"/>
            <consortium name="The Broad Institute Genome Sequencing Center for Infectious Disease"/>
            <person name="Wu L."/>
            <person name="Ma J."/>
        </authorList>
    </citation>
    <scope>NUCLEOTIDE SEQUENCE [LARGE SCALE GENOMIC DNA]</scope>
    <source>
        <strain evidence="2">CCM 7855</strain>
    </source>
</reference>
<protein>
    <submittedName>
        <fullName evidence="1">Uncharacterized protein</fullName>
    </submittedName>
</protein>
<gene>
    <name evidence="1" type="ORF">GCM10007298_34010</name>
</gene>